<accession>A0A395G9B4</accession>
<evidence type="ECO:0000256" key="5">
    <source>
        <dbReference type="ARBA" id="ARBA00049194"/>
    </source>
</evidence>
<comment type="catalytic activity">
    <reaction evidence="5">
        <text>an aldehyde + NAD(+) + H2O = a carboxylate + NADH + 2 H(+)</text>
        <dbReference type="Rhea" id="RHEA:16185"/>
        <dbReference type="ChEBI" id="CHEBI:15377"/>
        <dbReference type="ChEBI" id="CHEBI:15378"/>
        <dbReference type="ChEBI" id="CHEBI:17478"/>
        <dbReference type="ChEBI" id="CHEBI:29067"/>
        <dbReference type="ChEBI" id="CHEBI:57540"/>
        <dbReference type="ChEBI" id="CHEBI:57945"/>
        <dbReference type="EC" id="1.2.1.3"/>
    </reaction>
</comment>
<feature type="domain" description="Aldehyde dehydrogenase" evidence="8">
    <location>
        <begin position="22"/>
        <end position="483"/>
    </location>
</feature>
<dbReference type="InterPro" id="IPR016162">
    <property type="entry name" value="Ald_DH_N"/>
</dbReference>
<dbReference type="PANTHER" id="PTHR11699">
    <property type="entry name" value="ALDEHYDE DEHYDROGENASE-RELATED"/>
    <property type="match status" value="1"/>
</dbReference>
<dbReference type="InterPro" id="IPR016160">
    <property type="entry name" value="Ald_DH_CS_CYS"/>
</dbReference>
<organism evidence="9 10">
    <name type="scientific">Macrococcoides goetzii</name>
    <dbReference type="NCBI Taxonomy" id="1891097"/>
    <lineage>
        <taxon>Bacteria</taxon>
        <taxon>Bacillati</taxon>
        <taxon>Bacillota</taxon>
        <taxon>Bacilli</taxon>
        <taxon>Bacillales</taxon>
        <taxon>Staphylococcaceae</taxon>
        <taxon>Macrococcoides</taxon>
    </lineage>
</organism>
<dbReference type="InterPro" id="IPR015590">
    <property type="entry name" value="Aldehyde_DH_dom"/>
</dbReference>
<dbReference type="AlphaFoldDB" id="A0A395G9B4"/>
<dbReference type="InterPro" id="IPR016163">
    <property type="entry name" value="Ald_DH_C"/>
</dbReference>
<keyword evidence="3" id="KW-0520">NAD</keyword>
<evidence type="ECO:0000313" key="10">
    <source>
        <dbReference type="Proteomes" id="UP000229523"/>
    </source>
</evidence>
<comment type="similarity">
    <text evidence="1 7">Belongs to the aldehyde dehydrogenase family.</text>
</comment>
<protein>
    <recommendedName>
        <fullName evidence="4">aldehyde dehydrogenase (NAD(+))</fullName>
        <ecNumber evidence="4">1.2.1.3</ecNumber>
    </recommendedName>
</protein>
<reference evidence="9 10" key="1">
    <citation type="journal article" date="2018" name="Front. Microbiol.">
        <title>Description and Comparative Genomics of Macrococcus caseolyticus subsp. hominis subsp. nov., Macrococcus goetzii sp. nov., Macrococcus epidermidis sp. nov., and Macrococcus bohemicus sp. nov., Novel Macrococci From Human Clinical Material With Virulence Potential and Suspected Uptake of Foreign DNA by Natural Transformation.</title>
        <authorList>
            <person name="Maslanova I."/>
            <person name="Wertheimer Z."/>
            <person name="Sedlacek I."/>
            <person name="Svec P."/>
            <person name="Indrakova A."/>
            <person name="Kovarovic V."/>
            <person name="Schumann P."/>
            <person name="Sproer C."/>
            <person name="Kralova S."/>
            <person name="Sedo O."/>
            <person name="Kristofova L."/>
            <person name="Vrbovska V."/>
            <person name="Fuzik T."/>
            <person name="Petras P."/>
            <person name="Zdrahal Z."/>
            <person name="Ruzickova V."/>
            <person name="Doskar J."/>
            <person name="Pantucek R."/>
        </authorList>
    </citation>
    <scope>NUCLEOTIDE SEQUENCE [LARGE SCALE GENOMIC DNA]</scope>
    <source>
        <strain evidence="9 10">CCM 4927</strain>
    </source>
</reference>
<dbReference type="Proteomes" id="UP000229523">
    <property type="component" value="Unassembled WGS sequence"/>
</dbReference>
<dbReference type="FunFam" id="3.40.309.10:FF:000012">
    <property type="entry name" value="Betaine aldehyde dehydrogenase"/>
    <property type="match status" value="1"/>
</dbReference>
<gene>
    <name evidence="9" type="ORF">BFS35_009125</name>
</gene>
<dbReference type="RefSeq" id="WP_099581214.1">
    <property type="nucleotide sequence ID" value="NZ_MJBI02000003.1"/>
</dbReference>
<evidence type="ECO:0000256" key="1">
    <source>
        <dbReference type="ARBA" id="ARBA00009986"/>
    </source>
</evidence>
<dbReference type="InterPro" id="IPR029510">
    <property type="entry name" value="Ald_DH_CS_GLU"/>
</dbReference>
<proteinExistence type="inferred from homology"/>
<keyword evidence="2 7" id="KW-0560">Oxidoreductase</keyword>
<dbReference type="EC" id="1.2.1.3" evidence="4"/>
<comment type="caution">
    <text evidence="9">The sequence shown here is derived from an EMBL/GenBank/DDBJ whole genome shotgun (WGS) entry which is preliminary data.</text>
</comment>
<sequence length="497" mass="53967">MGGKNMSNILKEQYGLFINGEFVDAENKETLEVKSPATGEVLAHIAKATTGDVDKAVKAAGEAFKTWRHTTSTERAALLNKIADIMYENKDDLAMIESMNSGKAIRESANIDIPMAADHFRYFAGVILADEGTNKDLAENTLSIIRHEPIGVVGAVVAWNFPMLLAAWKLAPALAAGNAVVIQPSSSTPLSLLHLAELIKDVLPKGVLNVLSGKGSESGDAIFNHEDVAKVSFTGSTEVGYGVAKAAAERLVPATLELGGKSANIIFDDANIEQAIEGAQLGILFNQGEVCSAGSRLYVQEGIYDEFVGKLKDAFEKINVGDPLDPNNHYGSQTGQAQIDKIEEYIEIAKQEGLNIVTGGERLMDNGRDKGFFFPPTIIEFDDNKSRLVQEEIFGPVVVVSKFKTQEEVIEKANDSIYGLAGGIFTSNINRALQVANQMDTGRIWINTYNQIQAGSPFGGYKKSGIGRETYKETLRHYQQVKNLYIDYSDAAKGIYK</sequence>
<dbReference type="Pfam" id="PF00171">
    <property type="entry name" value="Aldedh"/>
    <property type="match status" value="1"/>
</dbReference>
<dbReference type="FunFam" id="3.40.605.10:FF:000007">
    <property type="entry name" value="NAD/NADP-dependent betaine aldehyde dehydrogenase"/>
    <property type="match status" value="1"/>
</dbReference>
<dbReference type="GO" id="GO:0004029">
    <property type="term" value="F:aldehyde dehydrogenase (NAD+) activity"/>
    <property type="evidence" value="ECO:0007669"/>
    <property type="project" value="UniProtKB-EC"/>
</dbReference>
<dbReference type="Gene3D" id="3.40.605.10">
    <property type="entry name" value="Aldehyde Dehydrogenase, Chain A, domain 1"/>
    <property type="match status" value="1"/>
</dbReference>
<evidence type="ECO:0000256" key="3">
    <source>
        <dbReference type="ARBA" id="ARBA00023027"/>
    </source>
</evidence>
<dbReference type="SUPFAM" id="SSF53720">
    <property type="entry name" value="ALDH-like"/>
    <property type="match status" value="1"/>
</dbReference>
<evidence type="ECO:0000256" key="2">
    <source>
        <dbReference type="ARBA" id="ARBA00023002"/>
    </source>
</evidence>
<name>A0A395G9B4_9STAP</name>
<dbReference type="EMBL" id="MJBI02000003">
    <property type="protein sequence ID" value="RAI80590.1"/>
    <property type="molecule type" value="Genomic_DNA"/>
</dbReference>
<dbReference type="InterPro" id="IPR016161">
    <property type="entry name" value="Ald_DH/histidinol_DH"/>
</dbReference>
<evidence type="ECO:0000256" key="6">
    <source>
        <dbReference type="PROSITE-ProRule" id="PRU10007"/>
    </source>
</evidence>
<dbReference type="PROSITE" id="PS00687">
    <property type="entry name" value="ALDEHYDE_DEHYDR_GLU"/>
    <property type="match status" value="1"/>
</dbReference>
<dbReference type="PROSITE" id="PS00070">
    <property type="entry name" value="ALDEHYDE_DEHYDR_CYS"/>
    <property type="match status" value="1"/>
</dbReference>
<feature type="active site" evidence="6">
    <location>
        <position position="257"/>
    </location>
</feature>
<keyword evidence="10" id="KW-1185">Reference proteome</keyword>
<evidence type="ECO:0000256" key="4">
    <source>
        <dbReference type="ARBA" id="ARBA00024226"/>
    </source>
</evidence>
<evidence type="ECO:0000256" key="7">
    <source>
        <dbReference type="RuleBase" id="RU003345"/>
    </source>
</evidence>
<evidence type="ECO:0000313" key="9">
    <source>
        <dbReference type="EMBL" id="RAI80590.1"/>
    </source>
</evidence>
<dbReference type="Gene3D" id="3.40.309.10">
    <property type="entry name" value="Aldehyde Dehydrogenase, Chain A, domain 2"/>
    <property type="match status" value="1"/>
</dbReference>
<evidence type="ECO:0000259" key="8">
    <source>
        <dbReference type="Pfam" id="PF00171"/>
    </source>
</evidence>